<evidence type="ECO:0008006" key="3">
    <source>
        <dbReference type="Google" id="ProtNLM"/>
    </source>
</evidence>
<proteinExistence type="predicted"/>
<dbReference type="AlphaFoldDB" id="A0A344LJ55"/>
<keyword evidence="2" id="KW-1185">Reference proteome</keyword>
<dbReference type="SUPFAM" id="SSF53300">
    <property type="entry name" value="vWA-like"/>
    <property type="match status" value="1"/>
</dbReference>
<protein>
    <recommendedName>
        <fullName evidence="3">VWFA domain-containing protein</fullName>
    </recommendedName>
</protein>
<dbReference type="RefSeq" id="WP_113697148.1">
    <property type="nucleotide sequence ID" value="NZ_CP015163.1"/>
</dbReference>
<sequence>MGFGAPPVRRLPVLLTAAVVVVAGISWGAVVLCAPARVAPNTVAAAPELFRRLPSADAQQTLTAFPATENSVLTRLGGFADPKRPLQLIGIGVGPDIDVAELREITAATGGQAFTTPDSGQINQVFHAALSKLACCA</sequence>
<evidence type="ECO:0000313" key="2">
    <source>
        <dbReference type="Proteomes" id="UP000250434"/>
    </source>
</evidence>
<dbReference type="Proteomes" id="UP000250434">
    <property type="component" value="Chromosome"/>
</dbReference>
<dbReference type="Gene3D" id="3.40.50.410">
    <property type="entry name" value="von Willebrand factor, type A domain"/>
    <property type="match status" value="1"/>
</dbReference>
<gene>
    <name evidence="1" type="ORF">A4R43_41250</name>
</gene>
<evidence type="ECO:0000313" key="1">
    <source>
        <dbReference type="EMBL" id="AXB48079.1"/>
    </source>
</evidence>
<name>A0A344LJ55_9PSEU</name>
<reference evidence="1 2" key="1">
    <citation type="submission" date="2016-04" db="EMBL/GenBank/DDBJ databases">
        <title>Complete genome sequence and analysis of deep-sea sediment isolate, Amycolatopsis sp. WP1.</title>
        <authorList>
            <person name="Wang H."/>
            <person name="Chen S."/>
            <person name="Wu Q."/>
        </authorList>
    </citation>
    <scope>NUCLEOTIDE SEQUENCE [LARGE SCALE GENOMIC DNA]</scope>
    <source>
        <strain evidence="1 2">WP1</strain>
    </source>
</reference>
<dbReference type="InterPro" id="IPR036465">
    <property type="entry name" value="vWFA_dom_sf"/>
</dbReference>
<accession>A0A344LJ55</accession>
<dbReference type="EMBL" id="CP015163">
    <property type="protein sequence ID" value="AXB48079.1"/>
    <property type="molecule type" value="Genomic_DNA"/>
</dbReference>
<organism evidence="1 2">
    <name type="scientific">Amycolatopsis albispora</name>
    <dbReference type="NCBI Taxonomy" id="1804986"/>
    <lineage>
        <taxon>Bacteria</taxon>
        <taxon>Bacillati</taxon>
        <taxon>Actinomycetota</taxon>
        <taxon>Actinomycetes</taxon>
        <taxon>Pseudonocardiales</taxon>
        <taxon>Pseudonocardiaceae</taxon>
        <taxon>Amycolatopsis</taxon>
    </lineage>
</organism>
<dbReference type="OrthoDB" id="5621159at2"/>
<dbReference type="KEGG" id="aab:A4R43_41250"/>